<dbReference type="Proteomes" id="UP000265848">
    <property type="component" value="Unassembled WGS sequence"/>
</dbReference>
<dbReference type="EMBL" id="QWJJ01000002">
    <property type="protein sequence ID" value="RII40128.1"/>
    <property type="molecule type" value="Genomic_DNA"/>
</dbReference>
<reference evidence="2 3" key="1">
    <citation type="submission" date="2018-08" db="EMBL/GenBank/DDBJ databases">
        <title>Pseudooceanicola sediminis CY03 in the family Rhodobacteracea.</title>
        <authorList>
            <person name="Zhang Y.-J."/>
        </authorList>
    </citation>
    <scope>NUCLEOTIDE SEQUENCE [LARGE SCALE GENOMIC DNA]</scope>
    <source>
        <strain evidence="2 3">CY03</strain>
    </source>
</reference>
<name>A0A399J403_9RHOB</name>
<protein>
    <submittedName>
        <fullName evidence="2">META domain-containing protein</fullName>
    </submittedName>
</protein>
<dbReference type="PANTHER" id="PTHR35535:SF1">
    <property type="entry name" value="HEAT SHOCK PROTEIN HSLJ"/>
    <property type="match status" value="1"/>
</dbReference>
<evidence type="ECO:0000313" key="2">
    <source>
        <dbReference type="EMBL" id="RII40128.1"/>
    </source>
</evidence>
<feature type="domain" description="DUF306" evidence="1">
    <location>
        <begin position="44"/>
        <end position="136"/>
    </location>
</feature>
<gene>
    <name evidence="2" type="ORF">DL237_02020</name>
</gene>
<sequence>MKQRAQARSMARLRHSGRRVSGLAIACLALSLLGGCREAELIAAQTTWQLDAINEKTVPDTDRATLRIPALGRLEGQAPCNRYSGTWVGVEDDFRTEGIASTRMACPAIDAEQVYLAALRRVTSATVTDDTLTLTGPGLTLRFSPLLRAG</sequence>
<dbReference type="InterPro" id="IPR005184">
    <property type="entry name" value="DUF306_Meta_HslJ"/>
</dbReference>
<dbReference type="AlphaFoldDB" id="A0A399J403"/>
<organism evidence="2 3">
    <name type="scientific">Pseudooceanicola sediminis</name>
    <dbReference type="NCBI Taxonomy" id="2211117"/>
    <lineage>
        <taxon>Bacteria</taxon>
        <taxon>Pseudomonadati</taxon>
        <taxon>Pseudomonadota</taxon>
        <taxon>Alphaproteobacteria</taxon>
        <taxon>Rhodobacterales</taxon>
        <taxon>Paracoccaceae</taxon>
        <taxon>Pseudooceanicola</taxon>
    </lineage>
</organism>
<dbReference type="PANTHER" id="PTHR35535">
    <property type="entry name" value="HEAT SHOCK PROTEIN HSLJ"/>
    <property type="match status" value="1"/>
</dbReference>
<accession>A0A399J403</accession>
<dbReference type="Gene3D" id="2.40.128.270">
    <property type="match status" value="1"/>
</dbReference>
<dbReference type="InterPro" id="IPR053147">
    <property type="entry name" value="Hsp_HslJ-like"/>
</dbReference>
<evidence type="ECO:0000259" key="1">
    <source>
        <dbReference type="Pfam" id="PF03724"/>
    </source>
</evidence>
<dbReference type="InterPro" id="IPR038670">
    <property type="entry name" value="HslJ-like_sf"/>
</dbReference>
<proteinExistence type="predicted"/>
<keyword evidence="3" id="KW-1185">Reference proteome</keyword>
<comment type="caution">
    <text evidence="2">The sequence shown here is derived from an EMBL/GenBank/DDBJ whole genome shotgun (WGS) entry which is preliminary data.</text>
</comment>
<evidence type="ECO:0000313" key="3">
    <source>
        <dbReference type="Proteomes" id="UP000265848"/>
    </source>
</evidence>
<dbReference type="Pfam" id="PF03724">
    <property type="entry name" value="META"/>
    <property type="match status" value="1"/>
</dbReference>